<dbReference type="Proteomes" id="UP000253792">
    <property type="component" value="Unassembled WGS sequence"/>
</dbReference>
<evidence type="ECO:0000313" key="1">
    <source>
        <dbReference type="EMBL" id="RDB55727.1"/>
    </source>
</evidence>
<protein>
    <submittedName>
        <fullName evidence="1">Uncharacterized protein</fullName>
    </submittedName>
</protein>
<accession>A0A369LAM1</accession>
<dbReference type="AlphaFoldDB" id="A0A369LAM1"/>
<evidence type="ECO:0000313" key="2">
    <source>
        <dbReference type="Proteomes" id="UP000253792"/>
    </source>
</evidence>
<comment type="caution">
    <text evidence="1">The sequence shown here is derived from an EMBL/GenBank/DDBJ whole genome shotgun (WGS) entry which is preliminary data.</text>
</comment>
<proteinExistence type="predicted"/>
<keyword evidence="2" id="KW-1185">Reference proteome</keyword>
<sequence>MADRVVENQDNEVPEIPEILEKVLLFSLDEAKQKLSQSNEVVPFTALAVKENLFIENHPGESVEACFNAARHTVQHAQGAQAYALCYDGYVEVDEGTKDALIAEGGVPGADKGFAVGYLYECAEDGTVEFENEPAYIGEAPNFMIALKAPGEYSDDEIDEKYTAEDETEFEAVDEGSEEE</sequence>
<dbReference type="RefSeq" id="WP_114620664.1">
    <property type="nucleotide sequence ID" value="NZ_CATXOW010000004.1"/>
</dbReference>
<name>A0A369LAM1_9ACTN</name>
<organism evidence="1 2">
    <name type="scientific">Senegalimassilia anaerobia</name>
    <dbReference type="NCBI Taxonomy" id="1473216"/>
    <lineage>
        <taxon>Bacteria</taxon>
        <taxon>Bacillati</taxon>
        <taxon>Actinomycetota</taxon>
        <taxon>Coriobacteriia</taxon>
        <taxon>Coriobacteriales</taxon>
        <taxon>Coriobacteriaceae</taxon>
        <taxon>Senegalimassilia</taxon>
    </lineage>
</organism>
<dbReference type="OrthoDB" id="3197104at2"/>
<dbReference type="EMBL" id="PPTP01000004">
    <property type="protein sequence ID" value="RDB55727.1"/>
    <property type="molecule type" value="Genomic_DNA"/>
</dbReference>
<reference evidence="1 2" key="1">
    <citation type="journal article" date="2018" name="Elife">
        <title>Discovery and characterization of a prevalent human gut bacterial enzyme sufficient for the inactivation of a family of plant toxins.</title>
        <authorList>
            <person name="Koppel N."/>
            <person name="Bisanz J.E."/>
            <person name="Pandelia M.E."/>
            <person name="Turnbaugh P.J."/>
            <person name="Balskus E.P."/>
        </authorList>
    </citation>
    <scope>NUCLEOTIDE SEQUENCE [LARGE SCALE GENOMIC DNA]</scope>
    <source>
        <strain evidence="2">anaerobia AP69FAA</strain>
    </source>
</reference>
<gene>
    <name evidence="1" type="ORF">C1880_05800</name>
</gene>